<sequence length="173" mass="19210">MGKRTTTSEPSPSKTSKCVKMAAPAPTVNVPLIWNQVAPGNQPLPPHAINKHVLQFVDQEQTNHYVPIASRQITKPKYIDLGILWTLGLFESLNELLEEGERIFVNHLGQPLFQLSKLYKTTCSDPSSWVYDDDIDMDTYEDDSSPQGGRADEREGGAEYSGSAPHGEMLEPL</sequence>
<name>A0A9Q1QIS4_9CARY</name>
<organism evidence="2 3">
    <name type="scientific">Carnegiea gigantea</name>
    <dbReference type="NCBI Taxonomy" id="171969"/>
    <lineage>
        <taxon>Eukaryota</taxon>
        <taxon>Viridiplantae</taxon>
        <taxon>Streptophyta</taxon>
        <taxon>Embryophyta</taxon>
        <taxon>Tracheophyta</taxon>
        <taxon>Spermatophyta</taxon>
        <taxon>Magnoliopsida</taxon>
        <taxon>eudicotyledons</taxon>
        <taxon>Gunneridae</taxon>
        <taxon>Pentapetalae</taxon>
        <taxon>Caryophyllales</taxon>
        <taxon>Cactineae</taxon>
        <taxon>Cactaceae</taxon>
        <taxon>Cactoideae</taxon>
        <taxon>Echinocereeae</taxon>
        <taxon>Carnegiea</taxon>
    </lineage>
</organism>
<dbReference type="Proteomes" id="UP001153076">
    <property type="component" value="Unassembled WGS sequence"/>
</dbReference>
<accession>A0A9Q1QIS4</accession>
<evidence type="ECO:0000313" key="2">
    <source>
        <dbReference type="EMBL" id="KAJ8444148.1"/>
    </source>
</evidence>
<comment type="caution">
    <text evidence="2">The sequence shown here is derived from an EMBL/GenBank/DDBJ whole genome shotgun (WGS) entry which is preliminary data.</text>
</comment>
<evidence type="ECO:0000256" key="1">
    <source>
        <dbReference type="SAM" id="MobiDB-lite"/>
    </source>
</evidence>
<reference evidence="2" key="1">
    <citation type="submission" date="2022-04" db="EMBL/GenBank/DDBJ databases">
        <title>Carnegiea gigantea Genome sequencing and assembly v2.</title>
        <authorList>
            <person name="Copetti D."/>
            <person name="Sanderson M.J."/>
            <person name="Burquez A."/>
            <person name="Wojciechowski M.F."/>
        </authorList>
    </citation>
    <scope>NUCLEOTIDE SEQUENCE</scope>
    <source>
        <strain evidence="2">SGP5-SGP5p</strain>
        <tissue evidence="2">Aerial part</tissue>
    </source>
</reference>
<dbReference type="EMBL" id="JAKOGI010000105">
    <property type="protein sequence ID" value="KAJ8444148.1"/>
    <property type="molecule type" value="Genomic_DNA"/>
</dbReference>
<protein>
    <submittedName>
        <fullName evidence="2">Uncharacterized protein</fullName>
    </submittedName>
</protein>
<proteinExistence type="predicted"/>
<dbReference type="AlphaFoldDB" id="A0A9Q1QIS4"/>
<feature type="region of interest" description="Disordered" evidence="1">
    <location>
        <begin position="134"/>
        <end position="173"/>
    </location>
</feature>
<evidence type="ECO:0000313" key="3">
    <source>
        <dbReference type="Proteomes" id="UP001153076"/>
    </source>
</evidence>
<keyword evidence="3" id="KW-1185">Reference proteome</keyword>
<gene>
    <name evidence="2" type="ORF">Cgig2_029923</name>
</gene>
<feature type="compositionally biased region" description="Acidic residues" evidence="1">
    <location>
        <begin position="134"/>
        <end position="144"/>
    </location>
</feature>